<keyword evidence="10" id="KW-1185">Reference proteome</keyword>
<feature type="compositionally biased region" description="Basic and acidic residues" evidence="8">
    <location>
        <begin position="319"/>
        <end position="333"/>
    </location>
</feature>
<evidence type="ECO:0000256" key="4">
    <source>
        <dbReference type="ARBA" id="ARBA00022728"/>
    </source>
</evidence>
<protein>
    <recommendedName>
        <fullName evidence="7">Pre-mRNA-splicing factor 38</fullName>
    </recommendedName>
</protein>
<keyword evidence="5 7" id="KW-0508">mRNA splicing</keyword>
<evidence type="ECO:0000256" key="5">
    <source>
        <dbReference type="ARBA" id="ARBA00023187"/>
    </source>
</evidence>
<proteinExistence type="inferred from homology"/>
<evidence type="ECO:0000256" key="6">
    <source>
        <dbReference type="ARBA" id="ARBA00023242"/>
    </source>
</evidence>
<feature type="compositionally biased region" description="Acidic residues" evidence="8">
    <location>
        <begin position="202"/>
        <end position="213"/>
    </location>
</feature>
<keyword evidence="4 7" id="KW-0747">Spliceosome</keyword>
<dbReference type="Proteomes" id="UP000777482">
    <property type="component" value="Unassembled WGS sequence"/>
</dbReference>
<dbReference type="PANTHER" id="PTHR23142">
    <property type="entry name" value="PRE-MRNA-SPLICING FACTOR 38A-RELATED"/>
    <property type="match status" value="1"/>
</dbReference>
<reference evidence="9 10" key="1">
    <citation type="submission" date="2020-11" db="EMBL/GenBank/DDBJ databases">
        <title>Kefir isolates.</title>
        <authorList>
            <person name="Marcisauskas S."/>
            <person name="Kim Y."/>
            <person name="Blasche S."/>
        </authorList>
    </citation>
    <scope>NUCLEOTIDE SEQUENCE [LARGE SCALE GENOMIC DNA]</scope>
    <source>
        <strain evidence="9 10">KR</strain>
    </source>
</reference>
<name>A0A9P6W917_RHOMI</name>
<gene>
    <name evidence="9" type="ORF">C6P46_000123</name>
</gene>
<dbReference type="OrthoDB" id="190958at2759"/>
<dbReference type="Pfam" id="PF03371">
    <property type="entry name" value="PRP38"/>
    <property type="match status" value="1"/>
</dbReference>
<evidence type="ECO:0000256" key="3">
    <source>
        <dbReference type="ARBA" id="ARBA00022664"/>
    </source>
</evidence>
<dbReference type="AlphaFoldDB" id="A0A9P6W917"/>
<keyword evidence="6 7" id="KW-0539">Nucleus</keyword>
<organism evidence="9 10">
    <name type="scientific">Rhodotorula mucilaginosa</name>
    <name type="common">Yeast</name>
    <name type="synonym">Rhodotorula rubra</name>
    <dbReference type="NCBI Taxonomy" id="5537"/>
    <lineage>
        <taxon>Eukaryota</taxon>
        <taxon>Fungi</taxon>
        <taxon>Dikarya</taxon>
        <taxon>Basidiomycota</taxon>
        <taxon>Pucciniomycotina</taxon>
        <taxon>Microbotryomycetes</taxon>
        <taxon>Sporidiobolales</taxon>
        <taxon>Sporidiobolaceae</taxon>
        <taxon>Rhodotorula</taxon>
    </lineage>
</organism>
<feature type="compositionally biased region" description="Basic and acidic residues" evidence="8">
    <location>
        <begin position="236"/>
        <end position="246"/>
    </location>
</feature>
<dbReference type="GO" id="GO:0005681">
    <property type="term" value="C:spliceosomal complex"/>
    <property type="evidence" value="ECO:0007669"/>
    <property type="project" value="UniProtKB-KW"/>
</dbReference>
<keyword evidence="3 7" id="KW-0507">mRNA processing</keyword>
<dbReference type="EMBL" id="PUHQ01000001">
    <property type="protein sequence ID" value="KAG0667586.1"/>
    <property type="molecule type" value="Genomic_DNA"/>
</dbReference>
<evidence type="ECO:0000256" key="7">
    <source>
        <dbReference type="RuleBase" id="RU367025"/>
    </source>
</evidence>
<comment type="function">
    <text evidence="7">Required for pre-mRNA splicing.</text>
</comment>
<evidence type="ECO:0000256" key="8">
    <source>
        <dbReference type="SAM" id="MobiDB-lite"/>
    </source>
</evidence>
<feature type="region of interest" description="Disordered" evidence="8">
    <location>
        <begin position="195"/>
        <end position="333"/>
    </location>
</feature>
<evidence type="ECO:0000313" key="9">
    <source>
        <dbReference type="EMBL" id="KAG0667586.1"/>
    </source>
</evidence>
<comment type="subcellular location">
    <subcellularLocation>
        <location evidence="1 7">Nucleus</location>
    </subcellularLocation>
</comment>
<feature type="compositionally biased region" description="Basic and acidic residues" evidence="8">
    <location>
        <begin position="274"/>
        <end position="286"/>
    </location>
</feature>
<comment type="caution">
    <text evidence="9">The sequence shown here is derived from an EMBL/GenBank/DDBJ whole genome shotgun (WGS) entry which is preliminary data.</text>
</comment>
<accession>A0A9P6W917</accession>
<dbReference type="InterPro" id="IPR005037">
    <property type="entry name" value="PRP38"/>
</dbReference>
<comment type="similarity">
    <text evidence="2 7">Belongs to the PRP38 family.</text>
</comment>
<sequence length="333" mass="37160">MANTTRAGALSIHGTNPQYLVPTVIRKRVYDTLYWKEKCFALNAATIIDRAVELEAVGGTYANTRPTEFICLVLKLLQLQPEREIVLEYLRAEEFKYLRALAAFYVRLTFDSLNAYETLEPLLDDYRKLRYRAMDGSYSILTMDEFVDQLLVGESVCEIQLPRLTQRKVLEETEGLAPRRSKLGKALGVMQVEGADGSDVAGGDDDDSADEEGAGGGRGRYLSRSPSASPSPSPSGDERADRKEGSPEYWTEASEDEDEQDSPGRRRRRRKRPVVVERGEGQREGSDGDDEDAGRYISRSPSPAGSDGRFVSRSPTRSPEPERIQVEHIEGDV</sequence>
<evidence type="ECO:0000256" key="1">
    <source>
        <dbReference type="ARBA" id="ARBA00004123"/>
    </source>
</evidence>
<evidence type="ECO:0000313" key="10">
    <source>
        <dbReference type="Proteomes" id="UP000777482"/>
    </source>
</evidence>
<evidence type="ECO:0000256" key="2">
    <source>
        <dbReference type="ARBA" id="ARBA00006164"/>
    </source>
</evidence>
<dbReference type="GO" id="GO:0000398">
    <property type="term" value="P:mRNA splicing, via spliceosome"/>
    <property type="evidence" value="ECO:0007669"/>
    <property type="project" value="UniProtKB-UniRule"/>
</dbReference>